<accession>A0A0F9KJ54</accession>
<dbReference type="PANTHER" id="PTHR40036:SF1">
    <property type="entry name" value="MACROCIN O-METHYLTRANSFERASE"/>
    <property type="match status" value="1"/>
</dbReference>
<name>A0A0F9KJ54_9ZZZZ</name>
<organism evidence="1">
    <name type="scientific">marine sediment metagenome</name>
    <dbReference type="NCBI Taxonomy" id="412755"/>
    <lineage>
        <taxon>unclassified sequences</taxon>
        <taxon>metagenomes</taxon>
        <taxon>ecological metagenomes</taxon>
    </lineage>
</organism>
<reference evidence="1" key="1">
    <citation type="journal article" date="2015" name="Nature">
        <title>Complex archaea that bridge the gap between prokaryotes and eukaryotes.</title>
        <authorList>
            <person name="Spang A."/>
            <person name="Saw J.H."/>
            <person name="Jorgensen S.L."/>
            <person name="Zaremba-Niedzwiedzka K."/>
            <person name="Martijn J."/>
            <person name="Lind A.E."/>
            <person name="van Eijk R."/>
            <person name="Schleper C."/>
            <person name="Guy L."/>
            <person name="Ettema T.J."/>
        </authorList>
    </citation>
    <scope>NUCLEOTIDE SEQUENCE</scope>
</reference>
<dbReference type="Gene3D" id="3.40.50.150">
    <property type="entry name" value="Vaccinia Virus protein VP39"/>
    <property type="match status" value="1"/>
</dbReference>
<protein>
    <recommendedName>
        <fullName evidence="2">Methyltransferase</fullName>
    </recommendedName>
</protein>
<evidence type="ECO:0000313" key="1">
    <source>
        <dbReference type="EMBL" id="KKM82174.1"/>
    </source>
</evidence>
<dbReference type="PANTHER" id="PTHR40036">
    <property type="entry name" value="MACROCIN O-METHYLTRANSFERASE"/>
    <property type="match status" value="1"/>
</dbReference>
<dbReference type="EMBL" id="LAZR01007903">
    <property type="protein sequence ID" value="KKM82174.1"/>
    <property type="molecule type" value="Genomic_DNA"/>
</dbReference>
<gene>
    <name evidence="1" type="ORF">LCGC14_1322240</name>
</gene>
<comment type="caution">
    <text evidence="1">The sequence shown here is derived from an EMBL/GenBank/DDBJ whole genome shotgun (WGS) entry which is preliminary data.</text>
</comment>
<dbReference type="Pfam" id="PF05711">
    <property type="entry name" value="TylF"/>
    <property type="match status" value="1"/>
</dbReference>
<dbReference type="InterPro" id="IPR008884">
    <property type="entry name" value="TylF_MeTrfase"/>
</dbReference>
<evidence type="ECO:0008006" key="2">
    <source>
        <dbReference type="Google" id="ProtNLM"/>
    </source>
</evidence>
<proteinExistence type="predicted"/>
<dbReference type="SUPFAM" id="SSF53335">
    <property type="entry name" value="S-adenosyl-L-methionine-dependent methyltransferases"/>
    <property type="match status" value="1"/>
</dbReference>
<dbReference type="AlphaFoldDB" id="A0A0F9KJ54"/>
<dbReference type="InterPro" id="IPR029063">
    <property type="entry name" value="SAM-dependent_MTases_sf"/>
</dbReference>
<sequence length="241" mass="28254">MDRQKWHRYLIKEISKYISTNVEGGIFLESGVKYGTASVLMAKILKRKGVLFDTWSNMPHFNKIDAESKQRKKKLDKRVKGGKDTYQECINNLTREGVFEDCELIRGDICKTLPKYIKSNDISICLLHSDSDLHDPTKVTLECCWSLVKNGGMVLIHDYKAKQWPGIEKCVNTFLLENKDLHYYSFDDEVTFSILLLKDVNGEYKDNFDEFIKTFNRNLKIKKEERLKRKLKKGEENAYYI</sequence>